<accession>A0A7L6BAZ1</accession>
<reference evidence="2" key="1">
    <citation type="submission" date="2020-07" db="EMBL/GenBank/DDBJ databases">
        <title>A new Micromonospora strain with potent antibiotic activity isolated from the microbiome of a mid-Atlantic deep-sea sponge.</title>
        <authorList>
            <person name="Back C.R."/>
            <person name="Stennett H.L."/>
            <person name="Williams S.E."/>
            <person name="Wang L."/>
            <person name="Ojeda Gomez J."/>
            <person name="Abdulle O.M."/>
            <person name="Duffy T."/>
            <person name="Hendry K.R."/>
            <person name="Powell D."/>
            <person name="Stach J.E."/>
            <person name="Essex-Lopresti A.E."/>
            <person name="Willis C.L."/>
            <person name="Curnow P."/>
            <person name="Race P.R."/>
        </authorList>
    </citation>
    <scope>NUCLEOTIDE SEQUENCE [LARGE SCALE GENOMIC DNA]</scope>
    <source>
        <strain evidence="2">28ISP2-46</strain>
    </source>
</reference>
<proteinExistence type="predicted"/>
<keyword evidence="2" id="KW-1185">Reference proteome</keyword>
<dbReference type="Proteomes" id="UP000510844">
    <property type="component" value="Chromosome"/>
</dbReference>
<dbReference type="EMBL" id="CP059322">
    <property type="protein sequence ID" value="QLQ39127.1"/>
    <property type="molecule type" value="Genomic_DNA"/>
</dbReference>
<dbReference type="KEGG" id="mfeu:H1D33_10010"/>
<gene>
    <name evidence="1" type="ORF">H1D33_10010</name>
</gene>
<name>A0A7L6BAZ1_9ACTN</name>
<protein>
    <submittedName>
        <fullName evidence="1">Uncharacterized protein</fullName>
    </submittedName>
</protein>
<dbReference type="RefSeq" id="WP_181571526.1">
    <property type="nucleotide sequence ID" value="NZ_CP059322.2"/>
</dbReference>
<sequence>MREDGRVSDEVDERVTPPLVDEAVKKAAVCWVGVGDGPASALWCLPLDGALLVVTGPGEQAAPGLADAEAAEVTLRGDHGGRIVTWPARVTRLRPGTEEWDTAAPLVAAKRLNASGSAAELVTRWAAEGCAVNRLTPAGTALTGGDLPAGSLAEQPRPASAVRAVRKPFRLHRVRRR</sequence>
<organism evidence="1 2">
    <name type="scientific">Micromonospora robiginosa</name>
    <dbReference type="NCBI Taxonomy" id="2749844"/>
    <lineage>
        <taxon>Bacteria</taxon>
        <taxon>Bacillati</taxon>
        <taxon>Actinomycetota</taxon>
        <taxon>Actinomycetes</taxon>
        <taxon>Micromonosporales</taxon>
        <taxon>Micromonosporaceae</taxon>
        <taxon>Micromonospora</taxon>
    </lineage>
</organism>
<reference evidence="1 2" key="2">
    <citation type="journal article" date="2021" name="Mar. Drugs">
        <title>A New Micromonospora Strain with Antibiotic Activity Isolated from the Microbiome of a Mid-Atlantic Deep-Sea Sponge.</title>
        <authorList>
            <person name="Back C.R."/>
            <person name="Stennett H.L."/>
            <person name="Williams S.E."/>
            <person name="Wang L."/>
            <person name="Ojeda Gomez J."/>
            <person name="Abdulle O.M."/>
            <person name="Duffy T."/>
            <person name="Neal C."/>
            <person name="Mantell J."/>
            <person name="Jepson M.A."/>
            <person name="Hendry K.R."/>
            <person name="Powell D."/>
            <person name="Stach J.E.M."/>
            <person name="Essex-Lopresti A.E."/>
            <person name="Willis C.L."/>
            <person name="Curnow P."/>
            <person name="Race P.R."/>
        </authorList>
    </citation>
    <scope>NUCLEOTIDE SEQUENCE [LARGE SCALE GENOMIC DNA]</scope>
    <source>
        <strain evidence="1 2">28ISP2-46</strain>
    </source>
</reference>
<dbReference type="AlphaFoldDB" id="A0A7L6BAZ1"/>
<evidence type="ECO:0000313" key="2">
    <source>
        <dbReference type="Proteomes" id="UP000510844"/>
    </source>
</evidence>
<evidence type="ECO:0000313" key="1">
    <source>
        <dbReference type="EMBL" id="QLQ39127.1"/>
    </source>
</evidence>